<keyword evidence="2" id="KW-1185">Reference proteome</keyword>
<name>A0A2U2MXZ7_9GAMM</name>
<dbReference type="RefSeq" id="WP_109679677.1">
    <property type="nucleotide sequence ID" value="NZ_CP086615.1"/>
</dbReference>
<protein>
    <recommendedName>
        <fullName evidence="3">Asparagine synthetase domain-containing protein</fullName>
    </recommendedName>
</protein>
<dbReference type="EMBL" id="QFFI01000028">
    <property type="protein sequence ID" value="PWG61697.1"/>
    <property type="molecule type" value="Genomic_DNA"/>
</dbReference>
<dbReference type="AlphaFoldDB" id="A0A2U2MXZ7"/>
<evidence type="ECO:0000313" key="1">
    <source>
        <dbReference type="EMBL" id="PWG61697.1"/>
    </source>
</evidence>
<reference evidence="1 2" key="1">
    <citation type="submission" date="2018-05" db="EMBL/GenBank/DDBJ databases">
        <title>Spiribacter halobius sp. nov., a moderately halophilic bacterium isolated from marine solar saltern.</title>
        <authorList>
            <person name="Zheng W.-S."/>
            <person name="Lu D.-C."/>
            <person name="Du Z.-J."/>
        </authorList>
    </citation>
    <scope>NUCLEOTIDE SEQUENCE [LARGE SCALE GENOMIC DNA]</scope>
    <source>
        <strain evidence="1 2">E85</strain>
    </source>
</reference>
<gene>
    <name evidence="1" type="ORF">DEM34_15160</name>
</gene>
<dbReference type="OrthoDB" id="3010184at2"/>
<evidence type="ECO:0008006" key="3">
    <source>
        <dbReference type="Google" id="ProtNLM"/>
    </source>
</evidence>
<proteinExistence type="predicted"/>
<organism evidence="1 2">
    <name type="scientific">Sediminicurvatus halobius</name>
    <dbReference type="NCBI Taxonomy" id="2182432"/>
    <lineage>
        <taxon>Bacteria</taxon>
        <taxon>Pseudomonadati</taxon>
        <taxon>Pseudomonadota</taxon>
        <taxon>Gammaproteobacteria</taxon>
        <taxon>Chromatiales</taxon>
        <taxon>Ectothiorhodospiraceae</taxon>
        <taxon>Sediminicurvatus</taxon>
    </lineage>
</organism>
<accession>A0A2U2MXZ7</accession>
<evidence type="ECO:0000313" key="2">
    <source>
        <dbReference type="Proteomes" id="UP000245474"/>
    </source>
</evidence>
<sequence>MPRLRFEEQPHWPRLAWLAELRPKADVVTVFHGPGVERGDDWCCEAVWPGTFSEGDFDNTDLVAGSGVRVRGAEVYFISAGNTVDRLQWVEHRGGFLISNSLACLLHGAGLRPIAAWPGYARTFNTIIRGIRKYESEIPLQGARAHLVYFDNLRWNGTELSRAEKPFAQREFRSYSHYVGFLSESLGAILDNARSGLRRRPFEPLSTLSSGYDSTFITTLLKPHGVREALCFRRGSGRDDGSELCRSMGLAPVSALADAWRRVERPEIPFLAANAIGEEVYFAALQECLPGRLLFTGYHGDKVWDRDTPYTSPEFVRGDLSGLSLTEYRLGVGFIQCPPAFFGAGAVADIRAISNSPELHPWDVGGDYTRPICRRVVEESGVPRDAFGTRKSFAAQWFVTTPAFLTDCSREDYLAWLRQRQWAWLACGRLPPIRSAHWDRSRQRTLVRLSRAAGRFPGIHKPALRRLPPVRHLLQLDDWRGGAPALFGIRRYVFPWAIEQQMRKYSRDARGTG</sequence>
<comment type="caution">
    <text evidence="1">The sequence shown here is derived from an EMBL/GenBank/DDBJ whole genome shotgun (WGS) entry which is preliminary data.</text>
</comment>
<dbReference type="Proteomes" id="UP000245474">
    <property type="component" value="Unassembled WGS sequence"/>
</dbReference>